<name>A0A9P3LIL2_9APHY</name>
<sequence length="131" mass="15525">MYRNPRKFPPVNYDELDLGTPESRLWELKWLLFLDACADEAGWRKDFIEQLDRILENEEGISARAMAYEAAKVLFEFPRLVERFVKDFLREGYSVTLVPPSGIIVRTQHGHEFTLDRYEAPDPSFYIRHTR</sequence>
<evidence type="ECO:0000313" key="2">
    <source>
        <dbReference type="Proteomes" id="UP000703269"/>
    </source>
</evidence>
<dbReference type="AlphaFoldDB" id="A0A9P3LIL2"/>
<comment type="caution">
    <text evidence="1">The sequence shown here is derived from an EMBL/GenBank/DDBJ whole genome shotgun (WGS) entry which is preliminary data.</text>
</comment>
<gene>
    <name evidence="1" type="ORF">PsYK624_124770</name>
</gene>
<dbReference type="EMBL" id="BPQB01000058">
    <property type="protein sequence ID" value="GJE96283.1"/>
    <property type="molecule type" value="Genomic_DNA"/>
</dbReference>
<reference evidence="1 2" key="1">
    <citation type="submission" date="2021-08" db="EMBL/GenBank/DDBJ databases">
        <title>Draft Genome Sequence of Phanerochaete sordida strain YK-624.</title>
        <authorList>
            <person name="Mori T."/>
            <person name="Dohra H."/>
            <person name="Suzuki T."/>
            <person name="Kawagishi H."/>
            <person name="Hirai H."/>
        </authorList>
    </citation>
    <scope>NUCLEOTIDE SEQUENCE [LARGE SCALE GENOMIC DNA]</scope>
    <source>
        <strain evidence="1 2">YK-624</strain>
    </source>
</reference>
<dbReference type="Proteomes" id="UP000703269">
    <property type="component" value="Unassembled WGS sequence"/>
</dbReference>
<organism evidence="1 2">
    <name type="scientific">Phanerochaete sordida</name>
    <dbReference type="NCBI Taxonomy" id="48140"/>
    <lineage>
        <taxon>Eukaryota</taxon>
        <taxon>Fungi</taxon>
        <taxon>Dikarya</taxon>
        <taxon>Basidiomycota</taxon>
        <taxon>Agaricomycotina</taxon>
        <taxon>Agaricomycetes</taxon>
        <taxon>Polyporales</taxon>
        <taxon>Phanerochaetaceae</taxon>
        <taxon>Phanerochaete</taxon>
    </lineage>
</organism>
<proteinExistence type="predicted"/>
<protein>
    <submittedName>
        <fullName evidence="1">Uncharacterized protein</fullName>
    </submittedName>
</protein>
<keyword evidence="2" id="KW-1185">Reference proteome</keyword>
<evidence type="ECO:0000313" key="1">
    <source>
        <dbReference type="EMBL" id="GJE96283.1"/>
    </source>
</evidence>
<accession>A0A9P3LIL2</accession>